<gene>
    <name evidence="7" type="primary">LOC112044296</name>
</gene>
<dbReference type="SMART" id="SM00737">
    <property type="entry name" value="ML"/>
    <property type="match status" value="1"/>
</dbReference>
<sequence length="153" mass="17026">MLFLGVVVCSLLAVSAATDVQQCSGENFDLANNVQLSPCKKLPCRLRKGTDQHITITFKPEKDMDVLNNHVYAVIFGVELPFIGVDGANICDKLENEAGEKVSCPLKAGTTYVYRDSFPILSFYPNTDLTVHWSLRHNKKDITCFEVKAKITK</sequence>
<dbReference type="GO" id="GO:0032934">
    <property type="term" value="F:sterol binding"/>
    <property type="evidence" value="ECO:0007669"/>
    <property type="project" value="InterPro"/>
</dbReference>
<proteinExistence type="inferred from homology"/>
<dbReference type="GO" id="GO:0015918">
    <property type="term" value="P:sterol transport"/>
    <property type="evidence" value="ECO:0007669"/>
    <property type="project" value="InterPro"/>
</dbReference>
<evidence type="ECO:0000313" key="7">
    <source>
        <dbReference type="RefSeq" id="XP_023935870.1"/>
    </source>
</evidence>
<comment type="subcellular location">
    <subcellularLocation>
        <location evidence="1">Secreted</location>
    </subcellularLocation>
</comment>
<feature type="signal peptide" evidence="4">
    <location>
        <begin position="1"/>
        <end position="17"/>
    </location>
</feature>
<reference evidence="7" key="1">
    <citation type="submission" date="2025-08" db="UniProtKB">
        <authorList>
            <consortium name="RefSeq"/>
        </authorList>
    </citation>
    <scope>IDENTIFICATION</scope>
</reference>
<comment type="similarity">
    <text evidence="2">Belongs to the NPC2 family.</text>
</comment>
<dbReference type="GeneID" id="112044296"/>
<dbReference type="GO" id="GO:0005576">
    <property type="term" value="C:extracellular region"/>
    <property type="evidence" value="ECO:0007669"/>
    <property type="project" value="UniProtKB-SubCell"/>
</dbReference>
<keyword evidence="6" id="KW-1185">Reference proteome</keyword>
<evidence type="ECO:0000259" key="5">
    <source>
        <dbReference type="SMART" id="SM00737"/>
    </source>
</evidence>
<dbReference type="InterPro" id="IPR003172">
    <property type="entry name" value="ML_dom"/>
</dbReference>
<dbReference type="OrthoDB" id="6332846at2759"/>
<dbReference type="AlphaFoldDB" id="A0A6J1MK58"/>
<evidence type="ECO:0000256" key="3">
    <source>
        <dbReference type="ARBA" id="ARBA00022525"/>
    </source>
</evidence>
<feature type="domain" description="MD-2-related lipid-recognition" evidence="5">
    <location>
        <begin position="20"/>
        <end position="149"/>
    </location>
</feature>
<dbReference type="FunFam" id="2.60.40.770:FF:000001">
    <property type="entry name" value="NPC intracellular cholesterol transporter 2"/>
    <property type="match status" value="1"/>
</dbReference>
<dbReference type="PANTHER" id="PTHR11306">
    <property type="entry name" value="NIEMANN PICK TYPE C2 PROTEIN NPC2-RELATED"/>
    <property type="match status" value="1"/>
</dbReference>
<dbReference type="Proteomes" id="UP001652582">
    <property type="component" value="Chromosome 21"/>
</dbReference>
<dbReference type="RefSeq" id="XP_023935870.1">
    <property type="nucleotide sequence ID" value="XM_024080102.2"/>
</dbReference>
<keyword evidence="3" id="KW-0964">Secreted</keyword>
<protein>
    <submittedName>
        <fullName evidence="7">Ecdysteroid-regulated 16 kDa protein</fullName>
    </submittedName>
</protein>
<keyword evidence="4" id="KW-0732">Signal</keyword>
<evidence type="ECO:0000256" key="4">
    <source>
        <dbReference type="SAM" id="SignalP"/>
    </source>
</evidence>
<name>A0A6J1MK58_BICAN</name>
<feature type="chain" id="PRO_5026647369" evidence="4">
    <location>
        <begin position="18"/>
        <end position="153"/>
    </location>
</feature>
<dbReference type="InterPro" id="IPR039670">
    <property type="entry name" value="NPC2-like"/>
</dbReference>
<evidence type="ECO:0000313" key="6">
    <source>
        <dbReference type="Proteomes" id="UP001652582"/>
    </source>
</evidence>
<dbReference type="SUPFAM" id="SSF81296">
    <property type="entry name" value="E set domains"/>
    <property type="match status" value="1"/>
</dbReference>
<evidence type="ECO:0000256" key="2">
    <source>
        <dbReference type="ARBA" id="ARBA00006370"/>
    </source>
</evidence>
<dbReference type="KEGG" id="bany:112044296"/>
<dbReference type="InterPro" id="IPR014756">
    <property type="entry name" value="Ig_E-set"/>
</dbReference>
<accession>A0A6J1MK58</accession>
<dbReference type="Gene3D" id="2.60.40.770">
    <property type="match status" value="1"/>
</dbReference>
<dbReference type="PANTHER" id="PTHR11306:SF68">
    <property type="entry name" value="NPC INTRACELLULAR CHOLESTEROL TRANSPORTER 2"/>
    <property type="match status" value="1"/>
</dbReference>
<organism evidence="6 7">
    <name type="scientific">Bicyclus anynana</name>
    <name type="common">Squinting bush brown butterfly</name>
    <dbReference type="NCBI Taxonomy" id="110368"/>
    <lineage>
        <taxon>Eukaryota</taxon>
        <taxon>Metazoa</taxon>
        <taxon>Ecdysozoa</taxon>
        <taxon>Arthropoda</taxon>
        <taxon>Hexapoda</taxon>
        <taxon>Insecta</taxon>
        <taxon>Pterygota</taxon>
        <taxon>Neoptera</taxon>
        <taxon>Endopterygota</taxon>
        <taxon>Lepidoptera</taxon>
        <taxon>Glossata</taxon>
        <taxon>Ditrysia</taxon>
        <taxon>Papilionoidea</taxon>
        <taxon>Nymphalidae</taxon>
        <taxon>Satyrinae</taxon>
        <taxon>Satyrini</taxon>
        <taxon>Mycalesina</taxon>
        <taxon>Bicyclus</taxon>
    </lineage>
</organism>
<evidence type="ECO:0000256" key="1">
    <source>
        <dbReference type="ARBA" id="ARBA00004613"/>
    </source>
</evidence>
<dbReference type="Pfam" id="PF02221">
    <property type="entry name" value="E1_DerP2_DerF2"/>
    <property type="match status" value="1"/>
</dbReference>